<feature type="chain" id="PRO_5047108650" evidence="1">
    <location>
        <begin position="23"/>
        <end position="210"/>
    </location>
</feature>
<dbReference type="Proteomes" id="UP001597151">
    <property type="component" value="Unassembled WGS sequence"/>
</dbReference>
<keyword evidence="1" id="KW-0732">Signal</keyword>
<dbReference type="Pfam" id="PF06226">
    <property type="entry name" value="DUF1007"/>
    <property type="match status" value="1"/>
</dbReference>
<protein>
    <submittedName>
        <fullName evidence="2">DUF1007 family protein</fullName>
    </submittedName>
</protein>
<keyword evidence="3" id="KW-1185">Reference proteome</keyword>
<evidence type="ECO:0000256" key="1">
    <source>
        <dbReference type="SAM" id="SignalP"/>
    </source>
</evidence>
<comment type="caution">
    <text evidence="2">The sequence shown here is derived from an EMBL/GenBank/DDBJ whole genome shotgun (WGS) entry which is preliminary data.</text>
</comment>
<organism evidence="2 3">
    <name type="scientific">Seohaeicola saemankumensis</name>
    <dbReference type="NCBI Taxonomy" id="481181"/>
    <lineage>
        <taxon>Bacteria</taxon>
        <taxon>Pseudomonadati</taxon>
        <taxon>Pseudomonadota</taxon>
        <taxon>Alphaproteobacteria</taxon>
        <taxon>Rhodobacterales</taxon>
        <taxon>Roseobacteraceae</taxon>
        <taxon>Seohaeicola</taxon>
    </lineage>
</organism>
<gene>
    <name evidence="2" type="ORF">ACFQ3C_01230</name>
</gene>
<accession>A0ABW3T880</accession>
<dbReference type="PROSITE" id="PS00018">
    <property type="entry name" value="EF_HAND_1"/>
    <property type="match status" value="1"/>
</dbReference>
<dbReference type="RefSeq" id="WP_380788424.1">
    <property type="nucleotide sequence ID" value="NZ_JBHTKR010000001.1"/>
</dbReference>
<feature type="signal peptide" evidence="1">
    <location>
        <begin position="1"/>
        <end position="22"/>
    </location>
</feature>
<dbReference type="InterPro" id="IPR010412">
    <property type="entry name" value="DUF1007"/>
</dbReference>
<dbReference type="EMBL" id="JBHTKR010000001">
    <property type="protein sequence ID" value="MFD1193290.1"/>
    <property type="molecule type" value="Genomic_DNA"/>
</dbReference>
<proteinExistence type="predicted"/>
<evidence type="ECO:0000313" key="2">
    <source>
        <dbReference type="EMBL" id="MFD1193290.1"/>
    </source>
</evidence>
<sequence>MVRSRVIPAVFAVLLTAPVAQAHPHVFVQTGLTLVADAAGRLVGIEVSWTYDDFYSLLLLEDMGLDPDGDGTLTPDELARLDGFDLQWIEGYLGDLYLTAGGAAVDLGPPEGRGTDLVAGQIVTRHFRAFAPQSGPVIVKAYDPTFYTAYDLEGGVTVPDICKLAIQPADLDRAYTMVEEALYKNPAMPDDEFPEVGEAFADVVEVTCNA</sequence>
<evidence type="ECO:0000313" key="3">
    <source>
        <dbReference type="Proteomes" id="UP001597151"/>
    </source>
</evidence>
<dbReference type="InterPro" id="IPR018247">
    <property type="entry name" value="EF_Hand_1_Ca_BS"/>
</dbReference>
<reference evidence="3" key="1">
    <citation type="journal article" date="2019" name="Int. J. Syst. Evol. Microbiol.">
        <title>The Global Catalogue of Microorganisms (GCM) 10K type strain sequencing project: providing services to taxonomists for standard genome sequencing and annotation.</title>
        <authorList>
            <consortium name="The Broad Institute Genomics Platform"/>
            <consortium name="The Broad Institute Genome Sequencing Center for Infectious Disease"/>
            <person name="Wu L."/>
            <person name="Ma J."/>
        </authorList>
    </citation>
    <scope>NUCLEOTIDE SEQUENCE [LARGE SCALE GENOMIC DNA]</scope>
    <source>
        <strain evidence="3">CCUG 55328</strain>
    </source>
</reference>
<name>A0ABW3T880_9RHOB</name>